<dbReference type="AlphaFoldDB" id="A0A9K3JV43"/>
<name>A0A9K3JV43_HELAN</name>
<protein>
    <submittedName>
        <fullName evidence="1">Uncharacterized protein</fullName>
    </submittedName>
</protein>
<reference evidence="1" key="2">
    <citation type="submission" date="2020-06" db="EMBL/GenBank/DDBJ databases">
        <title>Helianthus annuus Genome sequencing and assembly Release 2.</title>
        <authorList>
            <person name="Gouzy J."/>
            <person name="Langlade N."/>
            <person name="Munos S."/>
        </authorList>
    </citation>
    <scope>NUCLEOTIDE SEQUENCE</scope>
    <source>
        <tissue evidence="1">Leaves</tissue>
    </source>
</reference>
<gene>
    <name evidence="1" type="ORF">HanXRQr2_Chr01g0021371</name>
</gene>
<dbReference type="Proteomes" id="UP000215914">
    <property type="component" value="Unassembled WGS sequence"/>
</dbReference>
<accession>A0A9K3JV43</accession>
<evidence type="ECO:0000313" key="1">
    <source>
        <dbReference type="EMBL" id="KAF5822000.1"/>
    </source>
</evidence>
<comment type="caution">
    <text evidence="1">The sequence shown here is derived from an EMBL/GenBank/DDBJ whole genome shotgun (WGS) entry which is preliminary data.</text>
</comment>
<keyword evidence="2" id="KW-1185">Reference proteome</keyword>
<organism evidence="1 2">
    <name type="scientific">Helianthus annuus</name>
    <name type="common">Common sunflower</name>
    <dbReference type="NCBI Taxonomy" id="4232"/>
    <lineage>
        <taxon>Eukaryota</taxon>
        <taxon>Viridiplantae</taxon>
        <taxon>Streptophyta</taxon>
        <taxon>Embryophyta</taxon>
        <taxon>Tracheophyta</taxon>
        <taxon>Spermatophyta</taxon>
        <taxon>Magnoliopsida</taxon>
        <taxon>eudicotyledons</taxon>
        <taxon>Gunneridae</taxon>
        <taxon>Pentapetalae</taxon>
        <taxon>asterids</taxon>
        <taxon>campanulids</taxon>
        <taxon>Asterales</taxon>
        <taxon>Asteraceae</taxon>
        <taxon>Asteroideae</taxon>
        <taxon>Heliantheae alliance</taxon>
        <taxon>Heliantheae</taxon>
        <taxon>Helianthus</taxon>
    </lineage>
</organism>
<dbReference type="Gramene" id="mRNA:HanXRQr2_Chr01g0021371">
    <property type="protein sequence ID" value="mRNA:HanXRQr2_Chr01g0021371"/>
    <property type="gene ID" value="HanXRQr2_Chr01g0021371"/>
</dbReference>
<dbReference type="EMBL" id="MNCJ02000316">
    <property type="protein sequence ID" value="KAF5822000.1"/>
    <property type="molecule type" value="Genomic_DNA"/>
</dbReference>
<proteinExistence type="predicted"/>
<evidence type="ECO:0000313" key="2">
    <source>
        <dbReference type="Proteomes" id="UP000215914"/>
    </source>
</evidence>
<sequence length="52" mass="5816">MLCLETWYFQILFLIVDLFENLEIALDSLAVCGTILRCVLMISIGFNAATSS</sequence>
<reference evidence="1" key="1">
    <citation type="journal article" date="2017" name="Nature">
        <title>The sunflower genome provides insights into oil metabolism, flowering and Asterid evolution.</title>
        <authorList>
            <person name="Badouin H."/>
            <person name="Gouzy J."/>
            <person name="Grassa C.J."/>
            <person name="Murat F."/>
            <person name="Staton S.E."/>
            <person name="Cottret L."/>
            <person name="Lelandais-Briere C."/>
            <person name="Owens G.L."/>
            <person name="Carrere S."/>
            <person name="Mayjonade B."/>
            <person name="Legrand L."/>
            <person name="Gill N."/>
            <person name="Kane N.C."/>
            <person name="Bowers J.E."/>
            <person name="Hubner S."/>
            <person name="Bellec A."/>
            <person name="Berard A."/>
            <person name="Berges H."/>
            <person name="Blanchet N."/>
            <person name="Boniface M.C."/>
            <person name="Brunel D."/>
            <person name="Catrice O."/>
            <person name="Chaidir N."/>
            <person name="Claudel C."/>
            <person name="Donnadieu C."/>
            <person name="Faraut T."/>
            <person name="Fievet G."/>
            <person name="Helmstetter N."/>
            <person name="King M."/>
            <person name="Knapp S.J."/>
            <person name="Lai Z."/>
            <person name="Le Paslier M.C."/>
            <person name="Lippi Y."/>
            <person name="Lorenzon L."/>
            <person name="Mandel J.R."/>
            <person name="Marage G."/>
            <person name="Marchand G."/>
            <person name="Marquand E."/>
            <person name="Bret-Mestries E."/>
            <person name="Morien E."/>
            <person name="Nambeesan S."/>
            <person name="Nguyen T."/>
            <person name="Pegot-Espagnet P."/>
            <person name="Pouilly N."/>
            <person name="Raftis F."/>
            <person name="Sallet E."/>
            <person name="Schiex T."/>
            <person name="Thomas J."/>
            <person name="Vandecasteele C."/>
            <person name="Vares D."/>
            <person name="Vear F."/>
            <person name="Vautrin S."/>
            <person name="Crespi M."/>
            <person name="Mangin B."/>
            <person name="Burke J.M."/>
            <person name="Salse J."/>
            <person name="Munos S."/>
            <person name="Vincourt P."/>
            <person name="Rieseberg L.H."/>
            <person name="Langlade N.B."/>
        </authorList>
    </citation>
    <scope>NUCLEOTIDE SEQUENCE</scope>
    <source>
        <tissue evidence="1">Leaves</tissue>
    </source>
</reference>